<dbReference type="Pfam" id="PF00622">
    <property type="entry name" value="SPRY"/>
    <property type="match status" value="1"/>
</dbReference>
<feature type="domain" description="Helicase C-terminal" evidence="15">
    <location>
        <begin position="484"/>
        <end position="677"/>
    </location>
</feature>
<dbReference type="InterPro" id="IPR001870">
    <property type="entry name" value="B30.2/SPRY"/>
</dbReference>
<dbReference type="CDD" id="cd18787">
    <property type="entry name" value="SF2_C_DEAD"/>
    <property type="match status" value="1"/>
</dbReference>
<evidence type="ECO:0000256" key="11">
    <source>
        <dbReference type="PROSITE-ProRule" id="PRU00552"/>
    </source>
</evidence>
<evidence type="ECO:0000256" key="8">
    <source>
        <dbReference type="ARBA" id="ARBA00022884"/>
    </source>
</evidence>
<evidence type="ECO:0000259" key="15">
    <source>
        <dbReference type="PROSITE" id="PS51194"/>
    </source>
</evidence>
<comment type="domain">
    <text evidence="12">The helicase domain is involved in the stimulation of RELA transcriptional activity.</text>
</comment>
<comment type="catalytic activity">
    <reaction evidence="9 12">
        <text>ATP + H2O = ADP + phosphate + H(+)</text>
        <dbReference type="Rhea" id="RHEA:13065"/>
        <dbReference type="ChEBI" id="CHEBI:15377"/>
        <dbReference type="ChEBI" id="CHEBI:15378"/>
        <dbReference type="ChEBI" id="CHEBI:30616"/>
        <dbReference type="ChEBI" id="CHEBI:43474"/>
        <dbReference type="ChEBI" id="CHEBI:456216"/>
        <dbReference type="EC" id="3.6.4.13"/>
    </reaction>
</comment>
<comment type="caution">
    <text evidence="17">The sequence shown here is derived from an EMBL/GenBank/DDBJ whole genome shotgun (WGS) entry which is preliminary data.</text>
</comment>
<accession>A0A232EWQ9</accession>
<dbReference type="PROSITE" id="PS51194">
    <property type="entry name" value="HELICASE_CTER"/>
    <property type="match status" value="1"/>
</dbReference>
<dbReference type="Pfam" id="PF00270">
    <property type="entry name" value="DEAD"/>
    <property type="match status" value="2"/>
</dbReference>
<evidence type="ECO:0000256" key="10">
    <source>
        <dbReference type="ARBA" id="ARBA00058016"/>
    </source>
</evidence>
<dbReference type="SMART" id="SM00449">
    <property type="entry name" value="SPRY"/>
    <property type="match status" value="1"/>
</dbReference>
<dbReference type="CDD" id="cd12873">
    <property type="entry name" value="SPRY_DDX1"/>
    <property type="match status" value="1"/>
</dbReference>
<evidence type="ECO:0000256" key="12">
    <source>
        <dbReference type="RuleBase" id="RU365068"/>
    </source>
</evidence>
<dbReference type="STRING" id="543379.A0A232EWQ9"/>
<evidence type="ECO:0000256" key="7">
    <source>
        <dbReference type="ARBA" id="ARBA00022840"/>
    </source>
</evidence>
<dbReference type="CDD" id="cd17938">
    <property type="entry name" value="DEADc_DDX1"/>
    <property type="match status" value="1"/>
</dbReference>
<organism evidence="17 18">
    <name type="scientific">Trichomalopsis sarcophagae</name>
    <dbReference type="NCBI Taxonomy" id="543379"/>
    <lineage>
        <taxon>Eukaryota</taxon>
        <taxon>Metazoa</taxon>
        <taxon>Ecdysozoa</taxon>
        <taxon>Arthropoda</taxon>
        <taxon>Hexapoda</taxon>
        <taxon>Insecta</taxon>
        <taxon>Pterygota</taxon>
        <taxon>Neoptera</taxon>
        <taxon>Endopterygota</taxon>
        <taxon>Hymenoptera</taxon>
        <taxon>Apocrita</taxon>
        <taxon>Proctotrupomorpha</taxon>
        <taxon>Chalcidoidea</taxon>
        <taxon>Pteromalidae</taxon>
        <taxon>Pteromalinae</taxon>
        <taxon>Trichomalopsis</taxon>
    </lineage>
</organism>
<evidence type="ECO:0000256" key="5">
    <source>
        <dbReference type="ARBA" id="ARBA00022806"/>
    </source>
</evidence>
<dbReference type="EMBL" id="NNAY01001834">
    <property type="protein sequence ID" value="OXU22765.1"/>
    <property type="molecule type" value="Genomic_DNA"/>
</dbReference>
<dbReference type="Gene3D" id="3.40.50.300">
    <property type="entry name" value="P-loop containing nucleotide triphosphate hydrolases"/>
    <property type="match status" value="3"/>
</dbReference>
<evidence type="ECO:0000313" key="17">
    <source>
        <dbReference type="EMBL" id="OXU22765.1"/>
    </source>
</evidence>
<feature type="domain" description="B30.2/SPRY" evidence="13">
    <location>
        <begin position="69"/>
        <end position="246"/>
    </location>
</feature>
<evidence type="ECO:0000259" key="16">
    <source>
        <dbReference type="PROSITE" id="PS51195"/>
    </source>
</evidence>
<evidence type="ECO:0000256" key="6">
    <source>
        <dbReference type="ARBA" id="ARBA00022839"/>
    </source>
</evidence>
<dbReference type="FunFam" id="3.40.50.300:FF:000652">
    <property type="entry name" value="ATP-dependent RNA helicase DDX1"/>
    <property type="match status" value="1"/>
</dbReference>
<dbReference type="PROSITE" id="PS51195">
    <property type="entry name" value="Q_MOTIF"/>
    <property type="match status" value="1"/>
</dbReference>
<evidence type="ECO:0000313" key="18">
    <source>
        <dbReference type="Proteomes" id="UP000215335"/>
    </source>
</evidence>
<keyword evidence="2" id="KW-0540">Nuclease</keyword>
<evidence type="ECO:0000256" key="1">
    <source>
        <dbReference type="ARBA" id="ARBA00008765"/>
    </source>
</evidence>
<keyword evidence="5 12" id="KW-0347">Helicase</keyword>
<dbReference type="SMART" id="SM00487">
    <property type="entry name" value="DEXDc"/>
    <property type="match status" value="1"/>
</dbReference>
<dbReference type="OrthoDB" id="1735at2759"/>
<keyword evidence="18" id="KW-1185">Reference proteome</keyword>
<comment type="function">
    <text evidence="10">Acts as an ATP-dependent RNA helicase, able to unwind both RNA-RNA and RNA-DNA duplexes. Possesses 5' single-stranded RNA overhang nuclease activity.</text>
</comment>
<gene>
    <name evidence="17" type="ORF">TSAR_000394</name>
</gene>
<evidence type="ECO:0000256" key="9">
    <source>
        <dbReference type="ARBA" id="ARBA00047984"/>
    </source>
</evidence>
<dbReference type="AlphaFoldDB" id="A0A232EWQ9"/>
<dbReference type="SUPFAM" id="SSF52540">
    <property type="entry name" value="P-loop containing nucleoside triphosphate hydrolases"/>
    <property type="match status" value="2"/>
</dbReference>
<keyword evidence="3 12" id="KW-0547">Nucleotide-binding</keyword>
<keyword evidence="6" id="KW-0269">Exonuclease</keyword>
<comment type="similarity">
    <text evidence="1">Belongs to the DEAD box helicase family. DDX1 subfamily.</text>
</comment>
<evidence type="ECO:0000256" key="4">
    <source>
        <dbReference type="ARBA" id="ARBA00022801"/>
    </source>
</evidence>
<dbReference type="InterPro" id="IPR027417">
    <property type="entry name" value="P-loop_NTPase"/>
</dbReference>
<dbReference type="InterPro" id="IPR014014">
    <property type="entry name" value="RNA_helicase_DEAD_Q_motif"/>
</dbReference>
<dbReference type="PROSITE" id="PS50188">
    <property type="entry name" value="B302_SPRY"/>
    <property type="match status" value="1"/>
</dbReference>
<dbReference type="InterPro" id="IPR003877">
    <property type="entry name" value="SPRY_dom"/>
</dbReference>
<evidence type="ECO:0000256" key="3">
    <source>
        <dbReference type="ARBA" id="ARBA00022741"/>
    </source>
</evidence>
<reference evidence="17 18" key="1">
    <citation type="journal article" date="2017" name="Curr. Biol.">
        <title>The Evolution of Venom by Co-option of Single-Copy Genes.</title>
        <authorList>
            <person name="Martinson E.O."/>
            <person name="Mrinalini"/>
            <person name="Kelkar Y.D."/>
            <person name="Chang C.H."/>
            <person name="Werren J.H."/>
        </authorList>
    </citation>
    <scope>NUCLEOTIDE SEQUENCE [LARGE SCALE GENOMIC DNA]</scope>
    <source>
        <strain evidence="17 18">Alberta</strain>
        <tissue evidence="17">Whole body</tissue>
    </source>
</reference>
<dbReference type="FunFam" id="3.40.50.300:FF:000708">
    <property type="entry name" value="ATP-dependent RNA helicase DDX1"/>
    <property type="match status" value="1"/>
</dbReference>
<dbReference type="GO" id="GO:0004527">
    <property type="term" value="F:exonuclease activity"/>
    <property type="evidence" value="ECO:0007669"/>
    <property type="project" value="UniProtKB-KW"/>
</dbReference>
<sequence>MAAFEEMGVLPEISKALEEMEWMLPTDVQAEAIPLILGGGDVLMAAETGSGKTGAFCIPILQIVWETLKDIESGKATAKVGEAVHSPTWLLSLYDRGHALAVTPDGLRCQSREIKEWHGCRAAKGIQGNGKYYYEAIVTDEGLCRVGWSTQQASLDLGTDKFGWGYGGTGKKSNSKQFDNYGEAFGMNDVIGCLLDLGKGEIKFWKNGADLGPAFFLNQQQKSQTFFPAVVLKNAEMSFNFGAQPFKYPPPQGYIAVCEAPKEQVKINPVNSSQSQAAKVDLKPPNNAPQAIVIEPSRELAEQTFTQIQKFKKYIKDPEIRELLVVGGESIKDQITVLNHGVNIVVGTPGRLESLIQDGCLLLSQCRFFVLDEADGLLKQNYGEMIERLHRQMPKITNDGKRLQMIVCSATLHAFEVKKMAEKLMHFPTWVDLKGEDAVPETVHHVVVMVDPQKDTLWQNMRRHIQTDGVHSRDNLRATNTAEALSEAIKKLKGEYCLRAIKEHKMDRALIFCRTKLDCDNLERYLKQVGDRELTCVCLHGDRKPHERKQNLEKFKREEARFLICTDVAARGLDIKGLPFMINMTLPDEKSNYVHRIGRVGRAERMGLAISLVSSVPEKVWYHGEWCSSRGRNCNNTNLTEQGGCCIWYNEQRLLADIEDHLNITIQQIENDIKVPIHDFDGKVTYGEKRVGTGSNYEDHVQEMAPVVAELAALESQAQLIYLRRHQTVR</sequence>
<feature type="domain" description="Helicase ATP-binding" evidence="14">
    <location>
        <begin position="276"/>
        <end position="430"/>
    </location>
</feature>
<dbReference type="InterPro" id="IPR014001">
    <property type="entry name" value="Helicase_ATP-bd"/>
</dbReference>
<dbReference type="EC" id="3.6.4.13" evidence="12"/>
<evidence type="ECO:0000259" key="13">
    <source>
        <dbReference type="PROSITE" id="PS50188"/>
    </source>
</evidence>
<dbReference type="InterPro" id="IPR001650">
    <property type="entry name" value="Helicase_C-like"/>
</dbReference>
<protein>
    <recommendedName>
        <fullName evidence="12">ATP-dependent RNA helicase</fullName>
        <ecNumber evidence="12">3.6.4.13</ecNumber>
    </recommendedName>
</protein>
<feature type="short sequence motif" description="Q motif" evidence="11">
    <location>
        <begin position="2"/>
        <end position="30"/>
    </location>
</feature>
<evidence type="ECO:0000256" key="2">
    <source>
        <dbReference type="ARBA" id="ARBA00022722"/>
    </source>
</evidence>
<dbReference type="GO" id="GO:0003724">
    <property type="term" value="F:RNA helicase activity"/>
    <property type="evidence" value="ECO:0007669"/>
    <property type="project" value="UniProtKB-EC"/>
</dbReference>
<dbReference type="FunFam" id="3.40.50.300:FF:000716">
    <property type="entry name" value="ATP-dependent RNA helicase DDX1"/>
    <property type="match status" value="1"/>
</dbReference>
<dbReference type="Proteomes" id="UP000215335">
    <property type="component" value="Unassembled WGS sequence"/>
</dbReference>
<dbReference type="PANTHER" id="PTHR24031">
    <property type="entry name" value="RNA HELICASE"/>
    <property type="match status" value="1"/>
</dbReference>
<dbReference type="GO" id="GO:0005524">
    <property type="term" value="F:ATP binding"/>
    <property type="evidence" value="ECO:0007669"/>
    <property type="project" value="UniProtKB-UniRule"/>
</dbReference>
<name>A0A232EWQ9_9HYME</name>
<dbReference type="InterPro" id="IPR013320">
    <property type="entry name" value="ConA-like_dom_sf"/>
</dbReference>
<dbReference type="GO" id="GO:0003723">
    <property type="term" value="F:RNA binding"/>
    <property type="evidence" value="ECO:0007669"/>
    <property type="project" value="UniProtKB-UniRule"/>
</dbReference>
<dbReference type="PROSITE" id="PS51192">
    <property type="entry name" value="HELICASE_ATP_BIND_1"/>
    <property type="match status" value="1"/>
</dbReference>
<keyword evidence="7 12" id="KW-0067">ATP-binding</keyword>
<dbReference type="SMART" id="SM00490">
    <property type="entry name" value="HELICc"/>
    <property type="match status" value="1"/>
</dbReference>
<dbReference type="Pfam" id="PF00271">
    <property type="entry name" value="Helicase_C"/>
    <property type="match status" value="1"/>
</dbReference>
<evidence type="ECO:0000259" key="14">
    <source>
        <dbReference type="PROSITE" id="PS51192"/>
    </source>
</evidence>
<dbReference type="FunFam" id="2.60.120.920:FF:000076">
    <property type="entry name" value="ATP-dependent RNA helicase DDX1"/>
    <property type="match status" value="1"/>
</dbReference>
<keyword evidence="4 12" id="KW-0378">Hydrolase</keyword>
<keyword evidence="8 12" id="KW-0694">RNA-binding</keyword>
<dbReference type="InterPro" id="IPR043136">
    <property type="entry name" value="B30.2/SPRY_sf"/>
</dbReference>
<comment type="function">
    <text evidence="12">RNA helicase.</text>
</comment>
<feature type="domain" description="DEAD-box RNA helicase Q" evidence="16">
    <location>
        <begin position="2"/>
        <end position="30"/>
    </location>
</feature>
<dbReference type="SUPFAM" id="SSF49899">
    <property type="entry name" value="Concanavalin A-like lectins/glucanases"/>
    <property type="match status" value="1"/>
</dbReference>
<dbReference type="Gene3D" id="2.60.120.920">
    <property type="match status" value="1"/>
</dbReference>
<proteinExistence type="inferred from homology"/>
<dbReference type="InterPro" id="IPR011545">
    <property type="entry name" value="DEAD/DEAH_box_helicase_dom"/>
</dbReference>